<keyword evidence="4" id="KW-1133">Transmembrane helix</keyword>
<dbReference type="SMART" id="SM00369">
    <property type="entry name" value="LRR_TYP"/>
    <property type="match status" value="5"/>
</dbReference>
<evidence type="ECO:0000256" key="5">
    <source>
        <dbReference type="SAM" id="SignalP"/>
    </source>
</evidence>
<keyword evidence="2 5" id="KW-0732">Signal</keyword>
<dbReference type="Pfam" id="PF13855">
    <property type="entry name" value="LRR_8"/>
    <property type="match status" value="2"/>
</dbReference>
<dbReference type="InterPro" id="IPR003591">
    <property type="entry name" value="Leu-rich_rpt_typical-subtyp"/>
</dbReference>
<dbReference type="InterPro" id="IPR050541">
    <property type="entry name" value="LRR_TM_domain-containing"/>
</dbReference>
<evidence type="ECO:0000313" key="6">
    <source>
        <dbReference type="EMBL" id="KAK2180862.1"/>
    </source>
</evidence>
<dbReference type="InterPro" id="IPR001611">
    <property type="entry name" value="Leu-rich_rpt"/>
</dbReference>
<protein>
    <submittedName>
        <fullName evidence="6">Uncharacterized protein</fullName>
    </submittedName>
</protein>
<feature type="transmembrane region" description="Helical" evidence="4">
    <location>
        <begin position="658"/>
        <end position="679"/>
    </location>
</feature>
<keyword evidence="4" id="KW-0812">Transmembrane</keyword>
<gene>
    <name evidence="6" type="ORF">NP493_424g02022</name>
</gene>
<dbReference type="Gene3D" id="3.80.10.10">
    <property type="entry name" value="Ribonuclease Inhibitor"/>
    <property type="match status" value="2"/>
</dbReference>
<name>A0AAD9NS82_RIDPI</name>
<keyword evidence="7" id="KW-1185">Reference proteome</keyword>
<reference evidence="6" key="1">
    <citation type="journal article" date="2023" name="Mol. Biol. Evol.">
        <title>Third-Generation Sequencing Reveals the Adaptive Role of the Epigenome in Three Deep-Sea Polychaetes.</title>
        <authorList>
            <person name="Perez M."/>
            <person name="Aroh O."/>
            <person name="Sun Y."/>
            <person name="Lan Y."/>
            <person name="Juniper S.K."/>
            <person name="Young C.R."/>
            <person name="Angers B."/>
            <person name="Qian P.Y."/>
        </authorList>
    </citation>
    <scope>NUCLEOTIDE SEQUENCE</scope>
    <source>
        <strain evidence="6">R07B-5</strain>
    </source>
</reference>
<feature type="chain" id="PRO_5041928978" evidence="5">
    <location>
        <begin position="29"/>
        <end position="703"/>
    </location>
</feature>
<evidence type="ECO:0000256" key="3">
    <source>
        <dbReference type="ARBA" id="ARBA00022737"/>
    </source>
</evidence>
<dbReference type="EMBL" id="JAODUO010000423">
    <property type="protein sequence ID" value="KAK2180862.1"/>
    <property type="molecule type" value="Genomic_DNA"/>
</dbReference>
<evidence type="ECO:0000256" key="4">
    <source>
        <dbReference type="SAM" id="Phobius"/>
    </source>
</evidence>
<dbReference type="PANTHER" id="PTHR24369:SF210">
    <property type="entry name" value="CHAOPTIN-RELATED"/>
    <property type="match status" value="1"/>
</dbReference>
<accession>A0AAD9NS82</accession>
<feature type="signal peptide" evidence="5">
    <location>
        <begin position="1"/>
        <end position="28"/>
    </location>
</feature>
<dbReference type="AlphaFoldDB" id="A0AAD9NS82"/>
<evidence type="ECO:0000256" key="2">
    <source>
        <dbReference type="ARBA" id="ARBA00022729"/>
    </source>
</evidence>
<dbReference type="SUPFAM" id="SSF52058">
    <property type="entry name" value="L domain-like"/>
    <property type="match status" value="2"/>
</dbReference>
<evidence type="ECO:0000313" key="7">
    <source>
        <dbReference type="Proteomes" id="UP001209878"/>
    </source>
</evidence>
<organism evidence="6 7">
    <name type="scientific">Ridgeia piscesae</name>
    <name type="common">Tubeworm</name>
    <dbReference type="NCBI Taxonomy" id="27915"/>
    <lineage>
        <taxon>Eukaryota</taxon>
        <taxon>Metazoa</taxon>
        <taxon>Spiralia</taxon>
        <taxon>Lophotrochozoa</taxon>
        <taxon>Annelida</taxon>
        <taxon>Polychaeta</taxon>
        <taxon>Sedentaria</taxon>
        <taxon>Canalipalpata</taxon>
        <taxon>Sabellida</taxon>
        <taxon>Siboglinidae</taxon>
        <taxon>Ridgeia</taxon>
    </lineage>
</organism>
<dbReference type="InterPro" id="IPR032675">
    <property type="entry name" value="LRR_dom_sf"/>
</dbReference>
<dbReference type="GO" id="GO:0005886">
    <property type="term" value="C:plasma membrane"/>
    <property type="evidence" value="ECO:0007669"/>
    <property type="project" value="TreeGrafter"/>
</dbReference>
<keyword evidence="3" id="KW-0677">Repeat</keyword>
<keyword evidence="4" id="KW-0472">Membrane</keyword>
<sequence>MKTGRSPLVDALHIAVLLCLVMVGHTGSDVIHRTLSACTTSHGNYGSEATCSGDSVISVPLSLSPRLVKLKITNTSLVVLEKEALSHLPRIVNLDLSGNRLTNLKPGCFRGLSVLRYLNIAYNRLCFGDDAFPVGVFNGMTSLRTLTMHSNLCPSGHVDYPDKALGQLSALETLAMNGLPDVPLGPGFAKITSLRSLELSGKHCHLGELSRRTFTSLTNTSLRSLSVRACDVSRIDRRALTPLSSLDTLNLACNEHVGWKNAVAAVGAATTTRLDTLILDNVNGKSEQVGRIMFDSATFRSVRRFSFRANSLICMDVRAVSDFPMVRSFALGYNPWDTIIPRHDFLEVLNTVTSSMTLDVVDIGDFTSSSSDYRRLFCEPDHVDTDAFFRDTPTLPGVDYSRRAKPAGYRHGANGNIPLSALVLHADNAHYKTKTFTLGKLEANEYSDMVFWNLSFTAVVELKGPLTGLNRLQVFDASHCRIRKVHSGALGQLRQLKYLFLQYNVIGEDGDALGGQFLGLRALLRLDLSHNRITTVDRDAFRDLGNLTYLSLRGNRLSTLGFDVASVAAGVTVDVSSNPVVSGQQDVAGECELRGEWTEEKPADVTLVCACSDVTFIYRRRSTGVSVSLPCVNASRDEAVSVIDDRVRGGRRTERVNIVVGAVTVTTVVVIVVASVVVVRRFMCRRRQSGRNVFYASVKSTVT</sequence>
<keyword evidence="1" id="KW-0433">Leucine-rich repeat</keyword>
<comment type="caution">
    <text evidence="6">The sequence shown here is derived from an EMBL/GenBank/DDBJ whole genome shotgun (WGS) entry which is preliminary data.</text>
</comment>
<dbReference type="Proteomes" id="UP001209878">
    <property type="component" value="Unassembled WGS sequence"/>
</dbReference>
<dbReference type="PANTHER" id="PTHR24369">
    <property type="entry name" value="ANTIGEN BSP, PUTATIVE-RELATED"/>
    <property type="match status" value="1"/>
</dbReference>
<proteinExistence type="predicted"/>
<evidence type="ECO:0000256" key="1">
    <source>
        <dbReference type="ARBA" id="ARBA00022614"/>
    </source>
</evidence>